<name>A0A2M8FEU5_9BACT</name>
<feature type="non-terminal residue" evidence="1">
    <location>
        <position position="1"/>
    </location>
</feature>
<protein>
    <recommendedName>
        <fullName evidence="3">Clp ATPase C-terminal domain-containing protein</fullName>
    </recommendedName>
</protein>
<dbReference type="EMBL" id="PFRD01000073">
    <property type="protein sequence ID" value="PJC56156.1"/>
    <property type="molecule type" value="Genomic_DNA"/>
</dbReference>
<sequence>PLKRVIQSKILTPVASLMINEGMLRGGTVRVDMKKGELDFEVKKRARAGNGVIKKVIKKSKEVIVN</sequence>
<evidence type="ECO:0000313" key="2">
    <source>
        <dbReference type="Proteomes" id="UP000230391"/>
    </source>
</evidence>
<evidence type="ECO:0000313" key="1">
    <source>
        <dbReference type="EMBL" id="PJC56156.1"/>
    </source>
</evidence>
<dbReference type="Gene3D" id="1.10.8.60">
    <property type="match status" value="1"/>
</dbReference>
<dbReference type="AlphaFoldDB" id="A0A2M8FEU5"/>
<reference evidence="2" key="1">
    <citation type="submission" date="2017-09" db="EMBL/GenBank/DDBJ databases">
        <title>Depth-based differentiation of microbial function through sediment-hosted aquifers and enrichment of novel symbionts in the deep terrestrial subsurface.</title>
        <authorList>
            <person name="Probst A.J."/>
            <person name="Ladd B."/>
            <person name="Jarett J.K."/>
            <person name="Geller-Mcgrath D.E."/>
            <person name="Sieber C.M.K."/>
            <person name="Emerson J.B."/>
            <person name="Anantharaman K."/>
            <person name="Thomas B.C."/>
            <person name="Malmstrom R."/>
            <person name="Stieglmeier M."/>
            <person name="Klingl A."/>
            <person name="Woyke T."/>
            <person name="Ryan C.M."/>
            <person name="Banfield J.F."/>
        </authorList>
    </citation>
    <scope>NUCLEOTIDE SEQUENCE [LARGE SCALE GENOMIC DNA]</scope>
</reference>
<accession>A0A2M8FEU5</accession>
<comment type="caution">
    <text evidence="1">The sequence shown here is derived from an EMBL/GenBank/DDBJ whole genome shotgun (WGS) entry which is preliminary data.</text>
</comment>
<organism evidence="1 2">
    <name type="scientific">Candidatus Kaiserbacteria bacterium CG_4_9_14_0_2_um_filter_41_32</name>
    <dbReference type="NCBI Taxonomy" id="1974601"/>
    <lineage>
        <taxon>Bacteria</taxon>
        <taxon>Candidatus Kaiseribacteriota</taxon>
    </lineage>
</organism>
<gene>
    <name evidence="1" type="ORF">CO026_01870</name>
</gene>
<dbReference type="Proteomes" id="UP000230391">
    <property type="component" value="Unassembled WGS sequence"/>
</dbReference>
<evidence type="ECO:0008006" key="3">
    <source>
        <dbReference type="Google" id="ProtNLM"/>
    </source>
</evidence>
<proteinExistence type="predicted"/>